<evidence type="ECO:0000313" key="1">
    <source>
        <dbReference type="EMBL" id="KAF1758751.1"/>
    </source>
</evidence>
<proteinExistence type="predicted"/>
<evidence type="ECO:0000313" key="2">
    <source>
        <dbReference type="Proteomes" id="UP000483820"/>
    </source>
</evidence>
<gene>
    <name evidence="1" type="ORF">GCK72_015211</name>
</gene>
<name>A0A6A5GVX4_CAERE</name>
<dbReference type="EMBL" id="WUAV01000004">
    <property type="protein sequence ID" value="KAF1758751.1"/>
    <property type="molecule type" value="Genomic_DNA"/>
</dbReference>
<dbReference type="RefSeq" id="XP_053585471.1">
    <property type="nucleotide sequence ID" value="XM_053730699.1"/>
</dbReference>
<dbReference type="CTD" id="78775973"/>
<dbReference type="GeneID" id="78775973"/>
<dbReference type="Proteomes" id="UP000483820">
    <property type="component" value="Chromosome IV"/>
</dbReference>
<dbReference type="AlphaFoldDB" id="A0A6A5GVX4"/>
<organism evidence="1 2">
    <name type="scientific">Caenorhabditis remanei</name>
    <name type="common">Caenorhabditis vulgaris</name>
    <dbReference type="NCBI Taxonomy" id="31234"/>
    <lineage>
        <taxon>Eukaryota</taxon>
        <taxon>Metazoa</taxon>
        <taxon>Ecdysozoa</taxon>
        <taxon>Nematoda</taxon>
        <taxon>Chromadorea</taxon>
        <taxon>Rhabditida</taxon>
        <taxon>Rhabditina</taxon>
        <taxon>Rhabditomorpha</taxon>
        <taxon>Rhabditoidea</taxon>
        <taxon>Rhabditidae</taxon>
        <taxon>Peloderinae</taxon>
        <taxon>Caenorhabditis</taxon>
    </lineage>
</organism>
<accession>A0A6A5GVX4</accession>
<sequence>MPLGRNRLDEVDGLQGTEHGNIELRERRVVPERRVVDEGQGPLEHALRRVEQRLGRLVRGLPRLEPPQLVQRPLRLALEPPQLEQEPRVQQQTVREHFLVDSVDLSAERRLPVRHLMILCSMGKVPLLPLVI</sequence>
<reference evidence="1 2" key="1">
    <citation type="submission" date="2019-12" db="EMBL/GenBank/DDBJ databases">
        <title>Chromosome-level assembly of the Caenorhabditis remanei genome.</title>
        <authorList>
            <person name="Teterina A.A."/>
            <person name="Willis J.H."/>
            <person name="Phillips P.C."/>
        </authorList>
    </citation>
    <scope>NUCLEOTIDE SEQUENCE [LARGE SCALE GENOMIC DNA]</scope>
    <source>
        <strain evidence="1 2">PX506</strain>
        <tissue evidence="1">Whole organism</tissue>
    </source>
</reference>
<protein>
    <submittedName>
        <fullName evidence="1">Uncharacterized protein</fullName>
    </submittedName>
</protein>
<dbReference type="KEGG" id="crq:GCK72_015211"/>
<comment type="caution">
    <text evidence="1">The sequence shown here is derived from an EMBL/GenBank/DDBJ whole genome shotgun (WGS) entry which is preliminary data.</text>
</comment>